<dbReference type="InterPro" id="IPR003169">
    <property type="entry name" value="GYF"/>
</dbReference>
<accession>A0A0D6R305</accession>
<feature type="region of interest" description="Disordered" evidence="1">
    <location>
        <begin position="1503"/>
        <end position="1539"/>
    </location>
</feature>
<dbReference type="PROSITE" id="PS50829">
    <property type="entry name" value="GYF"/>
    <property type="match status" value="1"/>
</dbReference>
<feature type="region of interest" description="Disordered" evidence="1">
    <location>
        <begin position="1323"/>
        <end position="1415"/>
    </location>
</feature>
<evidence type="ECO:0000256" key="1">
    <source>
        <dbReference type="SAM" id="MobiDB-lite"/>
    </source>
</evidence>
<evidence type="ECO:0000313" key="3">
    <source>
        <dbReference type="EMBL" id="JAG97086.1"/>
    </source>
</evidence>
<feature type="compositionally biased region" description="Polar residues" evidence="1">
    <location>
        <begin position="1457"/>
        <end position="1485"/>
    </location>
</feature>
<feature type="compositionally biased region" description="Low complexity" evidence="1">
    <location>
        <begin position="1404"/>
        <end position="1415"/>
    </location>
</feature>
<dbReference type="InterPro" id="IPR035445">
    <property type="entry name" value="GYF-like_dom_sf"/>
</dbReference>
<dbReference type="SMART" id="SM00444">
    <property type="entry name" value="GYF"/>
    <property type="match status" value="1"/>
</dbReference>
<feature type="compositionally biased region" description="Basic and acidic residues" evidence="1">
    <location>
        <begin position="55"/>
        <end position="65"/>
    </location>
</feature>
<dbReference type="SUPFAM" id="SSF55277">
    <property type="entry name" value="GYF domain"/>
    <property type="match status" value="1"/>
</dbReference>
<feature type="compositionally biased region" description="Low complexity" evidence="1">
    <location>
        <begin position="1522"/>
        <end position="1538"/>
    </location>
</feature>
<feature type="region of interest" description="Disordered" evidence="1">
    <location>
        <begin position="375"/>
        <end position="396"/>
    </location>
</feature>
<dbReference type="Pfam" id="PF02213">
    <property type="entry name" value="GYF"/>
    <property type="match status" value="1"/>
</dbReference>
<feature type="region of interest" description="Disordered" evidence="1">
    <location>
        <begin position="1683"/>
        <end position="1722"/>
    </location>
</feature>
<dbReference type="EMBL" id="GCKF01034980">
    <property type="protein sequence ID" value="JAG97086.1"/>
    <property type="molecule type" value="Transcribed_RNA"/>
</dbReference>
<feature type="region of interest" description="Disordered" evidence="1">
    <location>
        <begin position="218"/>
        <end position="260"/>
    </location>
</feature>
<feature type="compositionally biased region" description="Basic and acidic residues" evidence="1">
    <location>
        <begin position="1"/>
        <end position="48"/>
    </location>
</feature>
<dbReference type="Gene3D" id="3.30.1490.40">
    <property type="match status" value="1"/>
</dbReference>
<name>A0A0D6R305_ARACU</name>
<feature type="compositionally biased region" description="Polar residues" evidence="1">
    <location>
        <begin position="85"/>
        <end position="95"/>
    </location>
</feature>
<protein>
    <recommendedName>
        <fullName evidence="2">GYF domain-containing protein</fullName>
    </recommendedName>
</protein>
<feature type="region of interest" description="Disordered" evidence="1">
    <location>
        <begin position="1"/>
        <end position="121"/>
    </location>
</feature>
<feature type="domain" description="GYF" evidence="2">
    <location>
        <begin position="426"/>
        <end position="477"/>
    </location>
</feature>
<reference evidence="3" key="1">
    <citation type="submission" date="2015-03" db="EMBL/GenBank/DDBJ databases">
        <title>A transcriptome of Araucaria cunninghamii, an australian fine timber species.</title>
        <authorList>
            <person name="Jing Yi C.J.Y."/>
            <person name="Yin San L.Y.S."/>
            <person name="Abdul Karim S.S."/>
            <person name="Wan Azmi N.N."/>
            <person name="Hercus R.R."/>
            <person name="Croft L.L."/>
        </authorList>
    </citation>
    <scope>NUCLEOTIDE SEQUENCE</scope>
    <source>
        <strain evidence="3">MI0301</strain>
        <tissue evidence="3">Leaf</tissue>
    </source>
</reference>
<feature type="region of interest" description="Disordered" evidence="1">
    <location>
        <begin position="1450"/>
        <end position="1485"/>
    </location>
</feature>
<sequence>MGNRENSYDARRESKWDTRWGREDKDLENRREKWLEPGKDGEGQREKGVPIVSDNSKETERESENNPRPWRSNSLQNRARGETPHLSTPTPNKQAQGFAYGRGRGDMSSSGFTSSRGRGNYSGSSLISNLSNNSSLGAASERWDTNMGNGSTLKYSRAKLLDIYRKCVMKPSFARPPDGFTEIPLLTQTEALEPLALSSPSQEEEAIIEGIMRGDIVSSGAPQYSKDGAVNRNRDDVVHSQRQRPGSRGEENPINSKVNNYNHKETDIFDKNVEFFSRDLKIGESREWQHLQDSSTNVEGFKDEELRHKHRDDLTKSYRDCSDDSSAPISGTQRLHARTEELHGPSYDWQEIKSEISTQGSEAKDPVWPRSVVSRDHSNHERNIPGTGVSREDGMGWPRMLVGEGDCVERDKAGTREVLRHIPPEELSLFYKDPQGDIQGPFSGADMIGWFEAGYFGIDLPVRLQSAPGDVPFTCLGDVMPHLRMKARAPPGFGTPKLGDVTDTTNANKFGSHGKVQANIIGSGFELPKNEQKGTKETLAAEKSFIESLMSRTFKSPQPVESVEGGLHGFPGLSPGGTQSIGAEIGLDMNYAIGQRMAPYHSVERQKSLPNHFPYLWSAGDVSPLATNSETITDTSKLTTMTSGGSHTISHNNQHGDVMSILHGAVESTAVSPMNKAVKSWANYGDVQSRGNLGHSGLDIPHQDQLDVHQLQRFSPVQSGFSLQHQRQQQHQPLMQHLMSPSLENHSGAVPLEQLLPSGLPPDPQTLNLIHQQQQQQQLLLSQLRLHSQASLPSQVSLSQASLPSQVSLLDQLLMLQQQKQQQQQQLLPQVLLEQITQQHLQEPSYDRAQASGSLGNASPDHLMFRQPNDTFMNNANAKLPQHAPFPQTSMVDNIGHLLNQQVPKGTDLSQPSQLKENFKVNQLASVIPQQTTAGEIHPSPVWGVTEQDSLTKLQASSFFPSCEILEKVSNEQQMLLQLGKDDAEQIPTDSLSPRKVDDVILTENNMVTTKLLANSVSDPSVGHTGEHVILEKTPNQNELKLKDTVTMAAESSTFQEKHVGEDATVRETNVTETREVRKSTERKSRKQKNNKTLSERQKGQSEVNNRQQMKQEDENAREVTQSLPSEDISSDVQIPFLQSTVSQNLHAPISVSGPGESLMVDQTLVADVDSLTQNLGTSSLAQRAWKPAPCPKPKSLLEIQQEEKQQKAKSERVISEVPVLSSPTTLPMTGSNVWAGPAMGSEKLPRDIQHDMTNASASVLRSVSGNSDIGSSVGTKKSQLHDLLAEEVLAKSSPQIPEPTVIVNVEKPPALLPTSVALLSSEVSPGDDNEFVEAKETKKSRKRATKGKNTAAGKTNLAASLEPSVPSIPVEKSKNSRQVQQDKEVFPVPPSGPSLGDFLPWKAESSSSPPAPAWSLDAAKLTKTASLREIQKEQERKLAMSVQPQQVIAAPKVPASRSTSGNSTLWSSAKTTPSQSIAIPSSSLRTKPEDELFWGPVNQLKQETDQPGFPSLVTNKSLTPKSSMGKTSFGSSSRQSSVGLTANKSSDLSLSSSAKGKKQQLVSKHSEAKDFYDWCESELCKLIGNNDTYFLEYCMKLSTSEAEMLLVENLGLFDPEREFIDKVLKYKELLPADVIEMAFSYRDVHVQTGTNMLTQDANTRDSKLKSGRDTDTIGVANDLDISAKGGKKKGKKGKKMSPAVLGFSVESTTRRNKGEIQTLDD</sequence>
<proteinExistence type="predicted"/>
<dbReference type="CDD" id="cd00072">
    <property type="entry name" value="GYF"/>
    <property type="match status" value="1"/>
</dbReference>
<feature type="compositionally biased region" description="Basic and acidic residues" evidence="1">
    <location>
        <begin position="1073"/>
        <end position="1083"/>
    </location>
</feature>
<feature type="compositionally biased region" description="Basic and acidic residues" evidence="1">
    <location>
        <begin position="1056"/>
        <end position="1066"/>
    </location>
</feature>
<feature type="region of interest" description="Disordered" evidence="1">
    <location>
        <begin position="1053"/>
        <end position="1128"/>
    </location>
</feature>
<evidence type="ECO:0000259" key="2">
    <source>
        <dbReference type="PROSITE" id="PS50829"/>
    </source>
</evidence>
<dbReference type="PANTHER" id="PTHR47471">
    <property type="entry name" value="GYF DOMAIN-CONTAINING PROTEIN"/>
    <property type="match status" value="1"/>
</dbReference>
<feature type="compositionally biased region" description="Basic residues" evidence="1">
    <location>
        <begin position="1686"/>
        <end position="1696"/>
    </location>
</feature>
<dbReference type="PANTHER" id="PTHR47471:SF1">
    <property type="entry name" value="PROTEIN ESSENTIAL FOR POTEXVIRUS ACCUMULATION 1"/>
    <property type="match status" value="1"/>
</dbReference>
<organism evidence="3">
    <name type="scientific">Araucaria cunninghamii</name>
    <name type="common">Hoop pine</name>
    <name type="synonym">Moreton Bay pine</name>
    <dbReference type="NCBI Taxonomy" id="56994"/>
    <lineage>
        <taxon>Eukaryota</taxon>
        <taxon>Viridiplantae</taxon>
        <taxon>Streptophyta</taxon>
        <taxon>Embryophyta</taxon>
        <taxon>Tracheophyta</taxon>
        <taxon>Spermatophyta</taxon>
        <taxon>Pinopsida</taxon>
        <taxon>Pinidae</taxon>
        <taxon>Conifers II</taxon>
        <taxon>Araucariales</taxon>
        <taxon>Araucariaceae</taxon>
        <taxon>Araucaria</taxon>
    </lineage>
</organism>
<feature type="compositionally biased region" description="Low complexity" evidence="1">
    <location>
        <begin position="106"/>
        <end position="121"/>
    </location>
</feature>